<dbReference type="InterPro" id="IPR023296">
    <property type="entry name" value="Glyco_hydro_beta-prop_sf"/>
</dbReference>
<name>A0A1H2JSC6_9ACTN</name>
<dbReference type="Gene3D" id="2.115.10.20">
    <property type="entry name" value="Glycosyl hydrolase domain, family 43"/>
    <property type="match status" value="1"/>
</dbReference>
<dbReference type="SUPFAM" id="SSF75005">
    <property type="entry name" value="Arabinanase/levansucrase/invertase"/>
    <property type="match status" value="1"/>
</dbReference>
<evidence type="ECO:0000313" key="2">
    <source>
        <dbReference type="EMBL" id="SDU59320.1"/>
    </source>
</evidence>
<dbReference type="EMBL" id="LT629791">
    <property type="protein sequence ID" value="SDU59320.1"/>
    <property type="molecule type" value="Genomic_DNA"/>
</dbReference>
<evidence type="ECO:0000313" key="3">
    <source>
        <dbReference type="Proteomes" id="UP000182977"/>
    </source>
</evidence>
<dbReference type="Gene3D" id="2.60.120.260">
    <property type="entry name" value="Galactose-binding domain-like"/>
    <property type="match status" value="1"/>
</dbReference>
<keyword evidence="1" id="KW-0732">Signal</keyword>
<dbReference type="RefSeq" id="WP_046767313.1">
    <property type="nucleotide sequence ID" value="NZ_KQ061221.1"/>
</dbReference>
<evidence type="ECO:0008006" key="4">
    <source>
        <dbReference type="Google" id="ProtNLM"/>
    </source>
</evidence>
<dbReference type="InterPro" id="IPR006311">
    <property type="entry name" value="TAT_signal"/>
</dbReference>
<evidence type="ECO:0000256" key="1">
    <source>
        <dbReference type="SAM" id="SignalP"/>
    </source>
</evidence>
<dbReference type="OrthoDB" id="180690at2"/>
<feature type="chain" id="PRO_5009277778" description="Carbohydrate binding domain-containing protein" evidence="1">
    <location>
        <begin position="36"/>
        <end position="705"/>
    </location>
</feature>
<dbReference type="AlphaFoldDB" id="A0A1H2JSC6"/>
<protein>
    <recommendedName>
        <fullName evidence="4">Carbohydrate binding domain-containing protein</fullName>
    </recommendedName>
</protein>
<sequence>MGEITFSRRAGLVGAAAGGLSLAGAGALTATTASAASAAEVHWTDDLDELTLFAFDQVSIPSVQNLKLEMRDPVKHPANPVVPRGGPGDPDSWAVQFYGSVIKVGDTYRMWYCAVSAEEREQHTGSTSALWRVAYAESTDGVTWVKPSLGLVEFQGGTDNNLVRLDPAIGVLNLKVLYEPDDHPSRRYKLGCHVYWQNKGNRHGTLAVYASPDGLNWTSLTDIAPVDAEMVPDELLLPALHAEPVGGLYKWKGTYYASGQNANPSIRPHHGRVARAWESGDFGHWQQTSTVAWVRHQQHTLLGPGRSLDGEQHHEGISVWNRGNILLGVVGQWHGDMSWQNVTIDLGFLVSNDGLHFREPAHEWTFIPRGGDGPPPELVVNASFETLDGDGWPAPWILDANRAQTAAASTERARTGTTSLRVENVSGTSVGVRTPKLPAEEGVEYTAKVWTLTESGTPAQLFLEFFDAGGRRLVNHFVQPDASPDWQEVMLAAVAPAGTVTLNVAVYGATAATGVSFHDDVSVSWPGSGEGEAEWDRGGVIQGQGFENIGDETFVYYGAWDPRVNIPGVPLPPRGGVGIAVLPKDRFGDLMVDLRAEGDGDYQIPEVTSEFITATIVLGARHRRPRFHVNAEGLGDGATLRFELLEHDFTPIPGYSGADAAIVSTDGFRTPLSWGRGRLPERIRIRGYFDGEQNTNIKLSAIYVD</sequence>
<gene>
    <name evidence="2" type="ORF">SAMN04488563_3024</name>
</gene>
<proteinExistence type="predicted"/>
<dbReference type="Proteomes" id="UP000182977">
    <property type="component" value="Chromosome I"/>
</dbReference>
<accession>A0A1H2JSC6</accession>
<dbReference type="STRING" id="419479.SAMN04488563_3024"/>
<dbReference type="PROSITE" id="PS51318">
    <property type="entry name" value="TAT"/>
    <property type="match status" value="1"/>
</dbReference>
<reference evidence="3" key="1">
    <citation type="submission" date="2016-10" db="EMBL/GenBank/DDBJ databases">
        <authorList>
            <person name="Varghese N."/>
            <person name="Submissions S."/>
        </authorList>
    </citation>
    <scope>NUCLEOTIDE SEQUENCE [LARGE SCALE GENOMIC DNA]</scope>
    <source>
        <strain evidence="3">DSM 45079</strain>
    </source>
</reference>
<organism evidence="2 3">
    <name type="scientific">Jiangella alkaliphila</name>
    <dbReference type="NCBI Taxonomy" id="419479"/>
    <lineage>
        <taxon>Bacteria</taxon>
        <taxon>Bacillati</taxon>
        <taxon>Actinomycetota</taxon>
        <taxon>Actinomycetes</taxon>
        <taxon>Jiangellales</taxon>
        <taxon>Jiangellaceae</taxon>
        <taxon>Jiangella</taxon>
    </lineage>
</organism>
<keyword evidence="3" id="KW-1185">Reference proteome</keyword>
<feature type="signal peptide" evidence="1">
    <location>
        <begin position="1"/>
        <end position="35"/>
    </location>
</feature>